<dbReference type="GO" id="GO:0016788">
    <property type="term" value="F:hydrolase activity, acting on ester bonds"/>
    <property type="evidence" value="ECO:0007669"/>
    <property type="project" value="InterPro"/>
</dbReference>
<keyword evidence="5" id="KW-1015">Disulfide bond</keyword>
<evidence type="ECO:0008006" key="10">
    <source>
        <dbReference type="Google" id="ProtNLM"/>
    </source>
</evidence>
<accession>A0A2W5CXH4</accession>
<dbReference type="EMBL" id="QFOH01000017">
    <property type="protein sequence ID" value="PZP22748.1"/>
    <property type="molecule type" value="Genomic_DNA"/>
</dbReference>
<sequence>MRCARPDQRHGGRRRAASRRRNVQMNASKTVRNGLLLVASLWAGQVLAWGQQGTALVGELAQRQLNADAKAEAARLLGLIKQSDFSVVANWAGSLDQNPQTKALWEKTRNERLVIYKADDCQYQPPRDCPDGVCTVVAIERNRATLADPKAPNQARLMALLFLIHHVADASSPLNNSFKDDKGGYDFPVKAGGRTYNLRKTWDDFLLSAAQLDVKAYADKLQKDLPAVDSSSPAAWSQQACRIVRDGDIYPKAVSTRKLPTKQYDDDDGDFDSAAKNMEYNRTGKDYSRGDKLMSDSGDKRDGNTINANYMKKFVPVAEQQVELASVRLAQLLNDALVAGRPAL</sequence>
<dbReference type="GO" id="GO:0004519">
    <property type="term" value="F:endonuclease activity"/>
    <property type="evidence" value="ECO:0007669"/>
    <property type="project" value="UniProtKB-KW"/>
</dbReference>
<dbReference type="GO" id="GO:0003676">
    <property type="term" value="F:nucleic acid binding"/>
    <property type="evidence" value="ECO:0007669"/>
    <property type="project" value="InterPro"/>
</dbReference>
<keyword evidence="6" id="KW-0325">Glycoprotein</keyword>
<name>A0A2W5CXH4_9PSED</name>
<dbReference type="SUPFAM" id="SSF48537">
    <property type="entry name" value="Phospholipase C/P1 nuclease"/>
    <property type="match status" value="1"/>
</dbReference>
<reference evidence="8 9" key="1">
    <citation type="submission" date="2017-08" db="EMBL/GenBank/DDBJ databases">
        <title>Infants hospitalized years apart are colonized by the same room-sourced microbial strains.</title>
        <authorList>
            <person name="Brooks B."/>
            <person name="Olm M.R."/>
            <person name="Firek B.A."/>
            <person name="Baker R."/>
            <person name="Thomas B.C."/>
            <person name="Morowitz M.J."/>
            <person name="Banfield J.F."/>
        </authorList>
    </citation>
    <scope>NUCLEOTIDE SEQUENCE [LARGE SCALE GENOMIC DNA]</scope>
    <source>
        <strain evidence="8">S2_009_000_R2_77</strain>
    </source>
</reference>
<comment type="caution">
    <text evidence="8">The sequence shown here is derived from an EMBL/GenBank/DDBJ whole genome shotgun (WGS) entry which is preliminary data.</text>
</comment>
<dbReference type="GO" id="GO:0006308">
    <property type="term" value="P:DNA catabolic process"/>
    <property type="evidence" value="ECO:0007669"/>
    <property type="project" value="InterPro"/>
</dbReference>
<keyword evidence="4" id="KW-0378">Hydrolase</keyword>
<dbReference type="PANTHER" id="PTHR33146">
    <property type="entry name" value="ENDONUCLEASE 4"/>
    <property type="match status" value="1"/>
</dbReference>
<proteinExistence type="predicted"/>
<feature type="compositionally biased region" description="Basic residues" evidence="7">
    <location>
        <begin position="11"/>
        <end position="22"/>
    </location>
</feature>
<evidence type="ECO:0000313" key="9">
    <source>
        <dbReference type="Proteomes" id="UP000249198"/>
    </source>
</evidence>
<feature type="region of interest" description="Disordered" evidence="7">
    <location>
        <begin position="282"/>
        <end position="302"/>
    </location>
</feature>
<feature type="region of interest" description="Disordered" evidence="7">
    <location>
        <begin position="1"/>
        <end position="24"/>
    </location>
</feature>
<evidence type="ECO:0000256" key="1">
    <source>
        <dbReference type="ARBA" id="ARBA00022722"/>
    </source>
</evidence>
<dbReference type="InterPro" id="IPR003154">
    <property type="entry name" value="S1/P1nuclease"/>
</dbReference>
<keyword evidence="2" id="KW-0479">Metal-binding</keyword>
<evidence type="ECO:0000256" key="2">
    <source>
        <dbReference type="ARBA" id="ARBA00022723"/>
    </source>
</evidence>
<dbReference type="AlphaFoldDB" id="A0A2W5CXH4"/>
<evidence type="ECO:0000256" key="5">
    <source>
        <dbReference type="ARBA" id="ARBA00023157"/>
    </source>
</evidence>
<dbReference type="Gene3D" id="1.10.575.10">
    <property type="entry name" value="P1 Nuclease"/>
    <property type="match status" value="1"/>
</dbReference>
<dbReference type="GO" id="GO:0046872">
    <property type="term" value="F:metal ion binding"/>
    <property type="evidence" value="ECO:0007669"/>
    <property type="project" value="UniProtKB-KW"/>
</dbReference>
<dbReference type="InterPro" id="IPR008947">
    <property type="entry name" value="PLipase_C/P1_nuclease_dom_sf"/>
</dbReference>
<evidence type="ECO:0000256" key="3">
    <source>
        <dbReference type="ARBA" id="ARBA00022759"/>
    </source>
</evidence>
<dbReference type="Proteomes" id="UP000249198">
    <property type="component" value="Unassembled WGS sequence"/>
</dbReference>
<dbReference type="CDD" id="cd11010">
    <property type="entry name" value="S1-P1_nuclease"/>
    <property type="match status" value="1"/>
</dbReference>
<organism evidence="8 9">
    <name type="scientific">Pseudomonas kuykendallii</name>
    <dbReference type="NCBI Taxonomy" id="1007099"/>
    <lineage>
        <taxon>Bacteria</taxon>
        <taxon>Pseudomonadati</taxon>
        <taxon>Pseudomonadota</taxon>
        <taxon>Gammaproteobacteria</taxon>
        <taxon>Pseudomonadales</taxon>
        <taxon>Pseudomonadaceae</taxon>
        <taxon>Pseudomonas</taxon>
    </lineage>
</organism>
<feature type="compositionally biased region" description="Basic and acidic residues" evidence="7">
    <location>
        <begin position="1"/>
        <end position="10"/>
    </location>
</feature>
<keyword evidence="1" id="KW-0540">Nuclease</keyword>
<evidence type="ECO:0000256" key="4">
    <source>
        <dbReference type="ARBA" id="ARBA00022801"/>
    </source>
</evidence>
<evidence type="ECO:0000313" key="8">
    <source>
        <dbReference type="EMBL" id="PZP22748.1"/>
    </source>
</evidence>
<dbReference type="PANTHER" id="PTHR33146:SF26">
    <property type="entry name" value="ENDONUCLEASE 4"/>
    <property type="match status" value="1"/>
</dbReference>
<gene>
    <name evidence="8" type="ORF">DI599_14695</name>
</gene>
<evidence type="ECO:0000256" key="6">
    <source>
        <dbReference type="ARBA" id="ARBA00023180"/>
    </source>
</evidence>
<evidence type="ECO:0000256" key="7">
    <source>
        <dbReference type="SAM" id="MobiDB-lite"/>
    </source>
</evidence>
<protein>
    <recommendedName>
        <fullName evidence="10">S1/P1 Nuclease</fullName>
    </recommendedName>
</protein>
<keyword evidence="3" id="KW-0255">Endonuclease</keyword>
<dbReference type="Pfam" id="PF02265">
    <property type="entry name" value="S1-P1_nuclease"/>
    <property type="match status" value="1"/>
</dbReference>